<evidence type="ECO:0000313" key="5">
    <source>
        <dbReference type="Proteomes" id="UP000249799"/>
    </source>
</evidence>
<dbReference type="InterPro" id="IPR036705">
    <property type="entry name" value="Ribosyl_crysJ1_sf"/>
</dbReference>
<keyword evidence="3" id="KW-0460">Magnesium</keyword>
<dbReference type="Pfam" id="PF03747">
    <property type="entry name" value="ADP_ribosyl_GH"/>
    <property type="match status" value="1"/>
</dbReference>
<dbReference type="AlphaFoldDB" id="A0A2Z4FQR3"/>
<dbReference type="GO" id="GO:0016787">
    <property type="term" value="F:hydrolase activity"/>
    <property type="evidence" value="ECO:0007669"/>
    <property type="project" value="UniProtKB-KW"/>
</dbReference>
<sequence>MSHLTDSLATRCLLLGAIGDALGAPIEFNKAEYIERTYGVEPPEDLAFEGPAPARFTDDTQMTLFMAEGLHRALDAGVAGEREAFRQIMADSLVDWLATQDRRVLEELEDSRSELLKFEDLHKRRAPGNTCLTSCYHMHRGGHLPDVDARINDSKGCGAIMRSAPFGLWAESAEQAFGWALDSGVLTHCHPSGYLSGAYFAAMIFELARGQDFDQAMARADALLAREPEAQETQAAVEAARRVTRFGTLSFDDMVTLGEGWVGEESLAVALAVARTADISTQDGIREALWLAVRHSGDSDSTGAIAGNLIGAMCADEAMPARWLEQLEMREAFELSI</sequence>
<dbReference type="GO" id="GO:0046872">
    <property type="term" value="F:metal ion binding"/>
    <property type="evidence" value="ECO:0007669"/>
    <property type="project" value="UniProtKB-KW"/>
</dbReference>
<evidence type="ECO:0000256" key="2">
    <source>
        <dbReference type="ARBA" id="ARBA00022801"/>
    </source>
</evidence>
<gene>
    <name evidence="4" type="ORF">DN745_18730</name>
</gene>
<feature type="binding site" evidence="3">
    <location>
        <position position="298"/>
    </location>
    <ligand>
        <name>Mg(2+)</name>
        <dbReference type="ChEBI" id="CHEBI:18420"/>
        <label>1</label>
    </ligand>
</feature>
<evidence type="ECO:0000256" key="1">
    <source>
        <dbReference type="ARBA" id="ARBA00010702"/>
    </source>
</evidence>
<dbReference type="PANTHER" id="PTHR16222:SF24">
    <property type="entry name" value="ADP-RIBOSYLHYDROLASE ARH3"/>
    <property type="match status" value="1"/>
</dbReference>
<keyword evidence="3" id="KW-0479">Metal-binding</keyword>
<dbReference type="RefSeq" id="WP_111337365.1">
    <property type="nucleotide sequence ID" value="NZ_CP030032.1"/>
</dbReference>
<comment type="cofactor">
    <cofactor evidence="3">
        <name>Mg(2+)</name>
        <dbReference type="ChEBI" id="CHEBI:18420"/>
    </cofactor>
    <text evidence="3">Binds 2 magnesium ions per subunit.</text>
</comment>
<evidence type="ECO:0000313" key="4">
    <source>
        <dbReference type="EMBL" id="AWV91252.1"/>
    </source>
</evidence>
<dbReference type="SUPFAM" id="SSF101478">
    <property type="entry name" value="ADP-ribosylglycohydrolase"/>
    <property type="match status" value="1"/>
</dbReference>
<proteinExistence type="inferred from homology"/>
<dbReference type="PANTHER" id="PTHR16222">
    <property type="entry name" value="ADP-RIBOSYLGLYCOHYDROLASE"/>
    <property type="match status" value="1"/>
</dbReference>
<protein>
    <submittedName>
        <fullName evidence="4">ADP-ribosylglycohydrolase family protein</fullName>
    </submittedName>
</protein>
<organism evidence="4 5">
    <name type="scientific">Bradymonas sediminis</name>
    <dbReference type="NCBI Taxonomy" id="1548548"/>
    <lineage>
        <taxon>Bacteria</taxon>
        <taxon>Deltaproteobacteria</taxon>
        <taxon>Bradymonadales</taxon>
        <taxon>Bradymonadaceae</taxon>
        <taxon>Bradymonas</taxon>
    </lineage>
</organism>
<feature type="binding site" evidence="3">
    <location>
        <position position="300"/>
    </location>
    <ligand>
        <name>Mg(2+)</name>
        <dbReference type="ChEBI" id="CHEBI:18420"/>
        <label>1</label>
    </ligand>
</feature>
<dbReference type="OrthoDB" id="9806482at2"/>
<dbReference type="InterPro" id="IPR050792">
    <property type="entry name" value="ADP-ribosylglycohydrolase"/>
</dbReference>
<dbReference type="KEGG" id="bsed:DN745_18730"/>
<feature type="binding site" evidence="3">
    <location>
        <position position="58"/>
    </location>
    <ligand>
        <name>Mg(2+)</name>
        <dbReference type="ChEBI" id="CHEBI:18420"/>
        <label>1</label>
    </ligand>
</feature>
<keyword evidence="5" id="KW-1185">Reference proteome</keyword>
<feature type="binding site" evidence="3">
    <location>
        <position position="57"/>
    </location>
    <ligand>
        <name>Mg(2+)</name>
        <dbReference type="ChEBI" id="CHEBI:18420"/>
        <label>1</label>
    </ligand>
</feature>
<evidence type="ECO:0000256" key="3">
    <source>
        <dbReference type="PIRSR" id="PIRSR605502-1"/>
    </source>
</evidence>
<feature type="binding site" evidence="3">
    <location>
        <position position="59"/>
    </location>
    <ligand>
        <name>Mg(2+)</name>
        <dbReference type="ChEBI" id="CHEBI:18420"/>
        <label>1</label>
    </ligand>
</feature>
<keyword evidence="2 4" id="KW-0378">Hydrolase</keyword>
<comment type="similarity">
    <text evidence="1">Belongs to the ADP-ribosylglycohydrolase family.</text>
</comment>
<dbReference type="EMBL" id="CP030032">
    <property type="protein sequence ID" value="AWV91252.1"/>
    <property type="molecule type" value="Genomic_DNA"/>
</dbReference>
<accession>A0A2Z4FQR3</accession>
<dbReference type="Gene3D" id="1.10.4080.10">
    <property type="entry name" value="ADP-ribosylation/Crystallin J1"/>
    <property type="match status" value="1"/>
</dbReference>
<feature type="binding site" evidence="3">
    <location>
        <position position="301"/>
    </location>
    <ligand>
        <name>Mg(2+)</name>
        <dbReference type="ChEBI" id="CHEBI:18420"/>
        <label>1</label>
    </ligand>
</feature>
<dbReference type="InterPro" id="IPR005502">
    <property type="entry name" value="Ribosyl_crysJ1"/>
</dbReference>
<name>A0A2Z4FQR3_9DELT</name>
<reference evidence="4 5" key="1">
    <citation type="submission" date="2018-06" db="EMBL/GenBank/DDBJ databases">
        <title>Lujinxingia sediminis gen. nov. sp. nov., a new facultative anaerobic member of the class Deltaproteobacteria, and proposal of Lujinxingaceae fam. nov.</title>
        <authorList>
            <person name="Guo L.-Y."/>
            <person name="Li C.-M."/>
            <person name="Wang S."/>
            <person name="Du Z.-J."/>
        </authorList>
    </citation>
    <scope>NUCLEOTIDE SEQUENCE [LARGE SCALE GENOMIC DNA]</scope>
    <source>
        <strain evidence="4 5">FA350</strain>
    </source>
</reference>
<dbReference type="Proteomes" id="UP000249799">
    <property type="component" value="Chromosome"/>
</dbReference>